<dbReference type="OrthoDB" id="9810923at2"/>
<dbReference type="SUPFAM" id="SSF46785">
    <property type="entry name" value="Winged helix' DNA-binding domain"/>
    <property type="match status" value="1"/>
</dbReference>
<proteinExistence type="predicted"/>
<evidence type="ECO:0000313" key="5">
    <source>
        <dbReference type="EMBL" id="PYC88246.1"/>
    </source>
</evidence>
<accession>A0A2V4PAR4</accession>
<evidence type="ECO:0000259" key="4">
    <source>
        <dbReference type="PROSITE" id="PS50987"/>
    </source>
</evidence>
<dbReference type="PANTHER" id="PTHR33154:SF18">
    <property type="entry name" value="ARSENICAL RESISTANCE OPERON REPRESSOR"/>
    <property type="match status" value="1"/>
</dbReference>
<name>A0A2V4PAR4_9ACTN</name>
<dbReference type="InterPro" id="IPR051081">
    <property type="entry name" value="HTH_MetalResp_TranReg"/>
</dbReference>
<gene>
    <name evidence="5" type="ORF">C7C46_00940</name>
</gene>
<dbReference type="InterPro" id="IPR001845">
    <property type="entry name" value="HTH_ArsR_DNA-bd_dom"/>
</dbReference>
<dbReference type="NCBIfam" id="NF033788">
    <property type="entry name" value="HTH_metalloreg"/>
    <property type="match status" value="1"/>
</dbReference>
<dbReference type="PROSITE" id="PS50987">
    <property type="entry name" value="HTH_ARSR_2"/>
    <property type="match status" value="1"/>
</dbReference>
<reference evidence="5 6" key="1">
    <citation type="submission" date="2018-03" db="EMBL/GenBank/DDBJ databases">
        <title>Bioinformatic expansion and discovery of thiopeptide antibiotics.</title>
        <authorList>
            <person name="Schwalen C.J."/>
            <person name="Hudson G.A."/>
            <person name="Mitchell D.A."/>
        </authorList>
    </citation>
    <scope>NUCLEOTIDE SEQUENCE [LARGE SCALE GENOMIC DNA]</scope>
    <source>
        <strain evidence="5 6">ATCC 21389</strain>
    </source>
</reference>
<dbReference type="InterPro" id="IPR000835">
    <property type="entry name" value="HTH_MarR-typ"/>
</dbReference>
<keyword evidence="6" id="KW-1185">Reference proteome</keyword>
<organism evidence="5 6">
    <name type="scientific">Streptomyces tateyamensis</name>
    <dbReference type="NCBI Taxonomy" id="565073"/>
    <lineage>
        <taxon>Bacteria</taxon>
        <taxon>Bacillati</taxon>
        <taxon>Actinomycetota</taxon>
        <taxon>Actinomycetes</taxon>
        <taxon>Kitasatosporales</taxon>
        <taxon>Streptomycetaceae</taxon>
        <taxon>Streptomyces</taxon>
    </lineage>
</organism>
<keyword evidence="1" id="KW-0805">Transcription regulation</keyword>
<dbReference type="PANTHER" id="PTHR33154">
    <property type="entry name" value="TRANSCRIPTIONAL REGULATOR, ARSR FAMILY"/>
    <property type="match status" value="1"/>
</dbReference>
<comment type="caution">
    <text evidence="5">The sequence shown here is derived from an EMBL/GenBank/DDBJ whole genome shotgun (WGS) entry which is preliminary data.</text>
</comment>
<sequence length="121" mass="12901">MHLVPEERAHRRPIDEHTVCAAVAGIGEPQAVRVWADRFSLLGEPGRLAVLLAVHRAGPIAVTDLALATGISETAVSQILRLLRVAGAVTAAKEGRVVRYRLDDPDLARLLDSVPPLPGGH</sequence>
<dbReference type="RefSeq" id="WP_110664596.1">
    <property type="nucleotide sequence ID" value="NZ_PYBW01000005.1"/>
</dbReference>
<evidence type="ECO:0000256" key="1">
    <source>
        <dbReference type="ARBA" id="ARBA00023015"/>
    </source>
</evidence>
<dbReference type="AlphaFoldDB" id="A0A2V4PAR4"/>
<dbReference type="Proteomes" id="UP000248039">
    <property type="component" value="Unassembled WGS sequence"/>
</dbReference>
<dbReference type="EMBL" id="PYBW01000005">
    <property type="protein sequence ID" value="PYC88246.1"/>
    <property type="molecule type" value="Genomic_DNA"/>
</dbReference>
<dbReference type="InterPro" id="IPR036390">
    <property type="entry name" value="WH_DNA-bd_sf"/>
</dbReference>
<dbReference type="SMART" id="SM00418">
    <property type="entry name" value="HTH_ARSR"/>
    <property type="match status" value="1"/>
</dbReference>
<dbReference type="CDD" id="cd00090">
    <property type="entry name" value="HTH_ARSR"/>
    <property type="match status" value="1"/>
</dbReference>
<protein>
    <submittedName>
        <fullName evidence="5">Transcriptional regulator</fullName>
    </submittedName>
</protein>
<evidence type="ECO:0000256" key="3">
    <source>
        <dbReference type="ARBA" id="ARBA00023163"/>
    </source>
</evidence>
<keyword evidence="3" id="KW-0804">Transcription</keyword>
<feature type="domain" description="HTH arsR-type" evidence="4">
    <location>
        <begin position="27"/>
        <end position="121"/>
    </location>
</feature>
<dbReference type="InterPro" id="IPR011991">
    <property type="entry name" value="ArsR-like_HTH"/>
</dbReference>
<dbReference type="GO" id="GO:0003677">
    <property type="term" value="F:DNA binding"/>
    <property type="evidence" value="ECO:0007669"/>
    <property type="project" value="UniProtKB-KW"/>
</dbReference>
<dbReference type="Gene3D" id="1.10.10.10">
    <property type="entry name" value="Winged helix-like DNA-binding domain superfamily/Winged helix DNA-binding domain"/>
    <property type="match status" value="1"/>
</dbReference>
<dbReference type="Pfam" id="PF12802">
    <property type="entry name" value="MarR_2"/>
    <property type="match status" value="1"/>
</dbReference>
<dbReference type="PRINTS" id="PR00778">
    <property type="entry name" value="HTHARSR"/>
</dbReference>
<evidence type="ECO:0000313" key="6">
    <source>
        <dbReference type="Proteomes" id="UP000248039"/>
    </source>
</evidence>
<keyword evidence="2" id="KW-0238">DNA-binding</keyword>
<dbReference type="GO" id="GO:0003700">
    <property type="term" value="F:DNA-binding transcription factor activity"/>
    <property type="evidence" value="ECO:0007669"/>
    <property type="project" value="InterPro"/>
</dbReference>
<dbReference type="InterPro" id="IPR036388">
    <property type="entry name" value="WH-like_DNA-bd_sf"/>
</dbReference>
<evidence type="ECO:0000256" key="2">
    <source>
        <dbReference type="ARBA" id="ARBA00023125"/>
    </source>
</evidence>